<evidence type="ECO:0000256" key="4">
    <source>
        <dbReference type="ARBA" id="ARBA00022692"/>
    </source>
</evidence>
<dbReference type="GO" id="GO:0055085">
    <property type="term" value="P:transmembrane transport"/>
    <property type="evidence" value="ECO:0007669"/>
    <property type="project" value="InterPro"/>
</dbReference>
<dbReference type="CDD" id="cd06261">
    <property type="entry name" value="TM_PBP2"/>
    <property type="match status" value="1"/>
</dbReference>
<name>A0A381VKT5_9ZZZZ</name>
<dbReference type="GO" id="GO:0005886">
    <property type="term" value="C:plasma membrane"/>
    <property type="evidence" value="ECO:0007669"/>
    <property type="project" value="UniProtKB-SubCell"/>
</dbReference>
<dbReference type="PROSITE" id="PS50928">
    <property type="entry name" value="ABC_TM1"/>
    <property type="match status" value="1"/>
</dbReference>
<dbReference type="InterPro" id="IPR035906">
    <property type="entry name" value="MetI-like_sf"/>
</dbReference>
<evidence type="ECO:0000259" key="8">
    <source>
        <dbReference type="PROSITE" id="PS50928"/>
    </source>
</evidence>
<keyword evidence="6 7" id="KW-0472">Membrane</keyword>
<evidence type="ECO:0000256" key="3">
    <source>
        <dbReference type="ARBA" id="ARBA00022475"/>
    </source>
</evidence>
<accession>A0A381VKT5</accession>
<proteinExistence type="predicted"/>
<sequence>MLDNFLNINNWYLVSFFYLLIGFLLSRDVIGLTPRLMAIVGWPIELSQKMAGTKVLPYLFLFPNLLIFGLFTFMPLFMNFGFSLTDGASINFSSRDYSGLDNLARIVSETQIDVGIQNMEDDKFMAAAADTFIFVVFQVPIMILIALFTAVVLNREIVGRGFWRAVFFYPVMLSPVVVAFLWTLILKRQGLLSQTLIDWNWISEPIQWLVDPSWTMFWSVFVYTWAHLGFYMLILLAGLQSIPRDLYEAAEMDGTSDRRVFWRITLPLLMPILLVVTVLSLIKAVQAFEELFALQVGWVSLVSYIFETSGLRGQKTEFGLGIAAMASLIVALVLIILSLLQFYLTRRQVKL</sequence>
<keyword evidence="5 7" id="KW-1133">Transmembrane helix</keyword>
<feature type="transmembrane region" description="Helical" evidence="7">
    <location>
        <begin position="132"/>
        <end position="153"/>
    </location>
</feature>
<evidence type="ECO:0000256" key="6">
    <source>
        <dbReference type="ARBA" id="ARBA00023136"/>
    </source>
</evidence>
<protein>
    <recommendedName>
        <fullName evidence="8">ABC transmembrane type-1 domain-containing protein</fullName>
    </recommendedName>
</protein>
<evidence type="ECO:0000256" key="7">
    <source>
        <dbReference type="SAM" id="Phobius"/>
    </source>
</evidence>
<dbReference type="Pfam" id="PF00528">
    <property type="entry name" value="BPD_transp_1"/>
    <property type="match status" value="1"/>
</dbReference>
<dbReference type="InterPro" id="IPR051393">
    <property type="entry name" value="ABC_transporter_permease"/>
</dbReference>
<feature type="transmembrane region" description="Helical" evidence="7">
    <location>
        <begin position="55"/>
        <end position="77"/>
    </location>
</feature>
<feature type="transmembrane region" description="Helical" evidence="7">
    <location>
        <begin position="216"/>
        <end position="239"/>
    </location>
</feature>
<keyword evidence="4 7" id="KW-0812">Transmembrane</keyword>
<evidence type="ECO:0000313" key="9">
    <source>
        <dbReference type="EMBL" id="SVA40378.1"/>
    </source>
</evidence>
<feature type="transmembrane region" description="Helical" evidence="7">
    <location>
        <begin position="260"/>
        <end position="282"/>
    </location>
</feature>
<dbReference type="PANTHER" id="PTHR30193:SF37">
    <property type="entry name" value="INNER MEMBRANE ABC TRANSPORTER PERMEASE PROTEIN YCJO"/>
    <property type="match status" value="1"/>
</dbReference>
<dbReference type="AlphaFoldDB" id="A0A381VKT5"/>
<reference evidence="9" key="1">
    <citation type="submission" date="2018-05" db="EMBL/GenBank/DDBJ databases">
        <authorList>
            <person name="Lanie J.A."/>
            <person name="Ng W.-L."/>
            <person name="Kazmierczak K.M."/>
            <person name="Andrzejewski T.M."/>
            <person name="Davidsen T.M."/>
            <person name="Wayne K.J."/>
            <person name="Tettelin H."/>
            <person name="Glass J.I."/>
            <person name="Rusch D."/>
            <person name="Podicherti R."/>
            <person name="Tsui H.-C.T."/>
            <person name="Winkler M.E."/>
        </authorList>
    </citation>
    <scope>NUCLEOTIDE SEQUENCE</scope>
</reference>
<dbReference type="SUPFAM" id="SSF161098">
    <property type="entry name" value="MetI-like"/>
    <property type="match status" value="1"/>
</dbReference>
<keyword evidence="3" id="KW-1003">Cell membrane</keyword>
<keyword evidence="2" id="KW-0813">Transport</keyword>
<dbReference type="InterPro" id="IPR000515">
    <property type="entry name" value="MetI-like"/>
</dbReference>
<feature type="transmembrane region" description="Helical" evidence="7">
    <location>
        <begin position="318"/>
        <end position="344"/>
    </location>
</feature>
<feature type="transmembrane region" description="Helical" evidence="7">
    <location>
        <begin position="12"/>
        <end position="34"/>
    </location>
</feature>
<gene>
    <name evidence="9" type="ORF">METZ01_LOCUS93232</name>
</gene>
<dbReference type="PANTHER" id="PTHR30193">
    <property type="entry name" value="ABC TRANSPORTER PERMEASE PROTEIN"/>
    <property type="match status" value="1"/>
</dbReference>
<organism evidence="9">
    <name type="scientific">marine metagenome</name>
    <dbReference type="NCBI Taxonomy" id="408172"/>
    <lineage>
        <taxon>unclassified sequences</taxon>
        <taxon>metagenomes</taxon>
        <taxon>ecological metagenomes</taxon>
    </lineage>
</organism>
<evidence type="ECO:0000256" key="2">
    <source>
        <dbReference type="ARBA" id="ARBA00022448"/>
    </source>
</evidence>
<dbReference type="EMBL" id="UINC01008987">
    <property type="protein sequence ID" value="SVA40378.1"/>
    <property type="molecule type" value="Genomic_DNA"/>
</dbReference>
<comment type="subcellular location">
    <subcellularLocation>
        <location evidence="1">Cell membrane</location>
        <topology evidence="1">Multi-pass membrane protein</topology>
    </subcellularLocation>
</comment>
<dbReference type="Gene3D" id="1.10.3720.10">
    <property type="entry name" value="MetI-like"/>
    <property type="match status" value="1"/>
</dbReference>
<feature type="transmembrane region" description="Helical" evidence="7">
    <location>
        <begin position="165"/>
        <end position="185"/>
    </location>
</feature>
<evidence type="ECO:0000256" key="1">
    <source>
        <dbReference type="ARBA" id="ARBA00004651"/>
    </source>
</evidence>
<feature type="domain" description="ABC transmembrane type-1" evidence="8">
    <location>
        <begin position="128"/>
        <end position="341"/>
    </location>
</feature>
<evidence type="ECO:0000256" key="5">
    <source>
        <dbReference type="ARBA" id="ARBA00022989"/>
    </source>
</evidence>